<feature type="domain" description="BD-FAE-like" evidence="2">
    <location>
        <begin position="24"/>
        <end position="219"/>
    </location>
</feature>
<protein>
    <submittedName>
        <fullName evidence="3">Acetyl esterase</fullName>
    </submittedName>
</protein>
<gene>
    <name evidence="3" type="ORF">AQS8620_02712</name>
</gene>
<dbReference type="PANTHER" id="PTHR48081">
    <property type="entry name" value="AB HYDROLASE SUPERFAMILY PROTEIN C4A8.06C"/>
    <property type="match status" value="1"/>
</dbReference>
<dbReference type="Gene3D" id="3.40.50.1820">
    <property type="entry name" value="alpha/beta hydrolase"/>
    <property type="match status" value="1"/>
</dbReference>
<dbReference type="InterPro" id="IPR049492">
    <property type="entry name" value="BD-FAE-like_dom"/>
</dbReference>
<dbReference type="GO" id="GO:0016787">
    <property type="term" value="F:hydrolase activity"/>
    <property type="evidence" value="ECO:0007669"/>
    <property type="project" value="UniProtKB-KW"/>
</dbReference>
<dbReference type="Proteomes" id="UP000193862">
    <property type="component" value="Unassembled WGS sequence"/>
</dbReference>
<proteinExistence type="predicted"/>
<dbReference type="EMBL" id="FWFS01000010">
    <property type="protein sequence ID" value="SLN60263.1"/>
    <property type="molecule type" value="Genomic_DNA"/>
</dbReference>
<evidence type="ECO:0000313" key="4">
    <source>
        <dbReference type="Proteomes" id="UP000193862"/>
    </source>
</evidence>
<sequence>MTAHSAPPAASVQTVALTPTLNADLFVPTQGIRHPLIVAASGGGWRRGGRADLNHWGAFFARHGIAFASVDYRRSTEGAVFPDNLCDLETGICALHAQAQDLGLDGARIALLGASAGAHLSALAALGDRLPPLRAMACIYGPYDLLKHWQEDIAKSPERSANLTERMLGCGPFDDPLRYHRASPLRQITTARALPVFLSWGLLDPAIDPQQSLDFAQALQQAGFPVRRRVFPDAGHFWFTEDDLADPQTHAAKLSGDLLRFFTRVLA</sequence>
<keyword evidence="1" id="KW-0378">Hydrolase</keyword>
<dbReference type="SUPFAM" id="SSF53474">
    <property type="entry name" value="alpha/beta-Hydrolases"/>
    <property type="match status" value="1"/>
</dbReference>
<evidence type="ECO:0000256" key="1">
    <source>
        <dbReference type="ARBA" id="ARBA00022801"/>
    </source>
</evidence>
<name>A0A1Y5TBI9_9RHOB</name>
<dbReference type="InterPro" id="IPR050300">
    <property type="entry name" value="GDXG_lipolytic_enzyme"/>
</dbReference>
<dbReference type="InterPro" id="IPR029058">
    <property type="entry name" value="AB_hydrolase_fold"/>
</dbReference>
<dbReference type="AlphaFoldDB" id="A0A1Y5TBI9"/>
<evidence type="ECO:0000259" key="2">
    <source>
        <dbReference type="Pfam" id="PF20434"/>
    </source>
</evidence>
<dbReference type="OrthoDB" id="9771666at2"/>
<dbReference type="RefSeq" id="WP_159453252.1">
    <property type="nucleotide sequence ID" value="NZ_FWFS01000010.1"/>
</dbReference>
<accession>A0A1Y5TBI9</accession>
<organism evidence="3 4">
    <name type="scientific">Aquimixticola soesokkakensis</name>
    <dbReference type="NCBI Taxonomy" id="1519096"/>
    <lineage>
        <taxon>Bacteria</taxon>
        <taxon>Pseudomonadati</taxon>
        <taxon>Pseudomonadota</taxon>
        <taxon>Alphaproteobacteria</taxon>
        <taxon>Rhodobacterales</taxon>
        <taxon>Paracoccaceae</taxon>
        <taxon>Aquimixticola</taxon>
    </lineage>
</organism>
<keyword evidence="4" id="KW-1185">Reference proteome</keyword>
<dbReference type="Pfam" id="PF20434">
    <property type="entry name" value="BD-FAE"/>
    <property type="match status" value="1"/>
</dbReference>
<reference evidence="3 4" key="1">
    <citation type="submission" date="2017-03" db="EMBL/GenBank/DDBJ databases">
        <authorList>
            <person name="Afonso C.L."/>
            <person name="Miller P.J."/>
            <person name="Scott M.A."/>
            <person name="Spackman E."/>
            <person name="Goraichik I."/>
            <person name="Dimitrov K.M."/>
            <person name="Suarez D.L."/>
            <person name="Swayne D.E."/>
        </authorList>
    </citation>
    <scope>NUCLEOTIDE SEQUENCE [LARGE SCALE GENOMIC DNA]</scope>
    <source>
        <strain evidence="3 4">CECT 8620</strain>
    </source>
</reference>
<evidence type="ECO:0000313" key="3">
    <source>
        <dbReference type="EMBL" id="SLN60263.1"/>
    </source>
</evidence>